<keyword evidence="14" id="KW-0393">Immunoglobulin domain</keyword>
<feature type="region of interest" description="Disordered" evidence="18">
    <location>
        <begin position="522"/>
        <end position="682"/>
    </location>
</feature>
<dbReference type="GO" id="GO:0004908">
    <property type="term" value="F:interleukin-1 receptor activity"/>
    <property type="evidence" value="ECO:0007669"/>
    <property type="project" value="InterPro"/>
</dbReference>
<evidence type="ECO:0000313" key="25">
    <source>
        <dbReference type="Proteomes" id="UP000438429"/>
    </source>
</evidence>
<keyword evidence="19" id="KW-0812">Transmembrane</keyword>
<evidence type="ECO:0000256" key="12">
    <source>
        <dbReference type="ARBA" id="ARBA00023027"/>
    </source>
</evidence>
<keyword evidence="10" id="KW-0378">Hydrolase</keyword>
<keyword evidence="9" id="KW-0418">Kinase</keyword>
<comment type="caution">
    <text evidence="24">The sequence shown here is derived from an EMBL/GenBank/DDBJ whole genome shotgun (WGS) entry which is preliminary data.</text>
</comment>
<dbReference type="EC" id="2.7.11.1" evidence="3"/>
<dbReference type="InterPro" id="IPR017441">
    <property type="entry name" value="Protein_kinase_ATP_BS"/>
</dbReference>
<evidence type="ECO:0000256" key="19">
    <source>
        <dbReference type="SAM" id="Phobius"/>
    </source>
</evidence>
<dbReference type="InterPro" id="IPR013783">
    <property type="entry name" value="Ig-like_fold"/>
</dbReference>
<evidence type="ECO:0000256" key="17">
    <source>
        <dbReference type="PROSITE-ProRule" id="PRU10141"/>
    </source>
</evidence>
<dbReference type="FunFam" id="3.30.200.20:FF:000006">
    <property type="entry name" value="TRAF2 and NCK-interacting protein kinase isoform 4"/>
    <property type="match status" value="1"/>
</dbReference>
<dbReference type="PANTHER" id="PTHR47096:SF1">
    <property type="entry name" value="MISSHAPEN LIKE KINASE 1"/>
    <property type="match status" value="1"/>
</dbReference>
<keyword evidence="5" id="KW-0808">Transferase</keyword>
<dbReference type="SUPFAM" id="SSF48726">
    <property type="entry name" value="Immunoglobulin"/>
    <property type="match status" value="3"/>
</dbReference>
<evidence type="ECO:0000256" key="11">
    <source>
        <dbReference type="ARBA" id="ARBA00022840"/>
    </source>
</evidence>
<dbReference type="Pfam" id="PF00780">
    <property type="entry name" value="CNH"/>
    <property type="match status" value="1"/>
</dbReference>
<dbReference type="PROSITE" id="PS00108">
    <property type="entry name" value="PROTEIN_KINASE_ST"/>
    <property type="match status" value="1"/>
</dbReference>
<comment type="catalytic activity">
    <reaction evidence="16">
        <text>L-seryl-[protein] + ATP = O-phospho-L-seryl-[protein] + ADP + H(+)</text>
        <dbReference type="Rhea" id="RHEA:17989"/>
        <dbReference type="Rhea" id="RHEA-COMP:9863"/>
        <dbReference type="Rhea" id="RHEA-COMP:11604"/>
        <dbReference type="ChEBI" id="CHEBI:15378"/>
        <dbReference type="ChEBI" id="CHEBI:29999"/>
        <dbReference type="ChEBI" id="CHEBI:30616"/>
        <dbReference type="ChEBI" id="CHEBI:83421"/>
        <dbReference type="ChEBI" id="CHEBI:456216"/>
        <dbReference type="EC" id="2.7.11.1"/>
    </reaction>
</comment>
<feature type="compositionally biased region" description="Polar residues" evidence="18">
    <location>
        <begin position="638"/>
        <end position="647"/>
    </location>
</feature>
<feature type="compositionally biased region" description="Polar residues" evidence="18">
    <location>
        <begin position="835"/>
        <end position="847"/>
    </location>
</feature>
<feature type="compositionally biased region" description="Low complexity" evidence="18">
    <location>
        <begin position="2287"/>
        <end position="2310"/>
    </location>
</feature>
<comment type="catalytic activity">
    <reaction evidence="15">
        <text>L-threonyl-[protein] + ATP = O-phospho-L-threonyl-[protein] + ADP + H(+)</text>
        <dbReference type="Rhea" id="RHEA:46608"/>
        <dbReference type="Rhea" id="RHEA-COMP:11060"/>
        <dbReference type="Rhea" id="RHEA-COMP:11605"/>
        <dbReference type="ChEBI" id="CHEBI:15378"/>
        <dbReference type="ChEBI" id="CHEBI:30013"/>
        <dbReference type="ChEBI" id="CHEBI:30616"/>
        <dbReference type="ChEBI" id="CHEBI:61977"/>
        <dbReference type="ChEBI" id="CHEBI:456216"/>
        <dbReference type="EC" id="2.7.11.1"/>
    </reaction>
</comment>
<keyword evidence="6" id="KW-0732">Signal</keyword>
<dbReference type="PROSITE" id="PS50219">
    <property type="entry name" value="CNH"/>
    <property type="match status" value="1"/>
</dbReference>
<proteinExistence type="inferred from homology"/>
<feature type="domain" description="Protein kinase" evidence="20">
    <location>
        <begin position="25"/>
        <end position="289"/>
    </location>
</feature>
<feature type="region of interest" description="Disordered" evidence="18">
    <location>
        <begin position="907"/>
        <end position="938"/>
    </location>
</feature>
<evidence type="ECO:0000259" key="23">
    <source>
        <dbReference type="PROSITE" id="PS50835"/>
    </source>
</evidence>
<dbReference type="GO" id="GO:0005524">
    <property type="term" value="F:ATP binding"/>
    <property type="evidence" value="ECO:0007669"/>
    <property type="project" value="UniProtKB-UniRule"/>
</dbReference>
<dbReference type="InterPro" id="IPR036179">
    <property type="entry name" value="Ig-like_dom_sf"/>
</dbReference>
<dbReference type="SMART" id="SM00409">
    <property type="entry name" value="IG"/>
    <property type="match status" value="6"/>
</dbReference>
<dbReference type="InterPro" id="IPR000719">
    <property type="entry name" value="Prot_kinase_dom"/>
</dbReference>
<dbReference type="Pfam" id="PF01582">
    <property type="entry name" value="TIR"/>
    <property type="match status" value="1"/>
</dbReference>
<accession>A0A6A4S2L6</accession>
<evidence type="ECO:0000256" key="4">
    <source>
        <dbReference type="ARBA" id="ARBA00022527"/>
    </source>
</evidence>
<comment type="similarity">
    <text evidence="1">Belongs to the protein kinase superfamily. STE Ser/Thr protein kinase family. STE20 subfamily.</text>
</comment>
<reference evidence="24 25" key="1">
    <citation type="submission" date="2019-06" db="EMBL/GenBank/DDBJ databases">
        <title>Draft genomes of female and male turbot (Scophthalmus maximus).</title>
        <authorList>
            <person name="Xu H."/>
            <person name="Xu X.-W."/>
            <person name="Shao C."/>
            <person name="Chen S."/>
        </authorList>
    </citation>
    <scope>NUCLEOTIDE SEQUENCE [LARGE SCALE GENOMIC DNA]</scope>
    <source>
        <strain evidence="24">Ysfricsl-2016a</strain>
        <tissue evidence="24">Blood</tissue>
    </source>
</reference>
<feature type="compositionally biased region" description="Polar residues" evidence="18">
    <location>
        <begin position="672"/>
        <end position="681"/>
    </location>
</feature>
<dbReference type="PROSITE" id="PS50011">
    <property type="entry name" value="PROTEIN_KINASE_DOM"/>
    <property type="match status" value="1"/>
</dbReference>
<dbReference type="SMART" id="SM00036">
    <property type="entry name" value="CNH"/>
    <property type="match status" value="1"/>
</dbReference>
<dbReference type="InterPro" id="IPR051700">
    <property type="entry name" value="STE20_Ser-Thr_kinase"/>
</dbReference>
<keyword evidence="13" id="KW-0325">Glycoprotein</keyword>
<dbReference type="GO" id="GO:0016787">
    <property type="term" value="F:hydrolase activity"/>
    <property type="evidence" value="ECO:0007669"/>
    <property type="project" value="UniProtKB-KW"/>
</dbReference>
<evidence type="ECO:0000256" key="9">
    <source>
        <dbReference type="ARBA" id="ARBA00022777"/>
    </source>
</evidence>
<feature type="region of interest" description="Disordered" evidence="18">
    <location>
        <begin position="826"/>
        <end position="893"/>
    </location>
</feature>
<dbReference type="GO" id="GO:0005829">
    <property type="term" value="C:cytosol"/>
    <property type="evidence" value="ECO:0007669"/>
    <property type="project" value="TreeGrafter"/>
</dbReference>
<feature type="domain" description="Ig-like" evidence="23">
    <location>
        <begin position="1584"/>
        <end position="1694"/>
    </location>
</feature>
<dbReference type="SUPFAM" id="SSF56112">
    <property type="entry name" value="Protein kinase-like (PK-like)"/>
    <property type="match status" value="1"/>
</dbReference>
<dbReference type="InterPro" id="IPR008271">
    <property type="entry name" value="Ser/Thr_kinase_AS"/>
</dbReference>
<evidence type="ECO:0000313" key="24">
    <source>
        <dbReference type="EMBL" id="KAF0026779.1"/>
    </source>
</evidence>
<dbReference type="PANTHER" id="PTHR47096">
    <property type="entry name" value="MISSHAPEN LIKE KINASE 1"/>
    <property type="match status" value="1"/>
</dbReference>
<evidence type="ECO:0000256" key="16">
    <source>
        <dbReference type="ARBA" id="ARBA00048679"/>
    </source>
</evidence>
<feature type="region of interest" description="Disordered" evidence="18">
    <location>
        <begin position="411"/>
        <end position="463"/>
    </location>
</feature>
<dbReference type="InterPro" id="IPR004074">
    <property type="entry name" value="IL-1_rcpt_I/II-typ"/>
</dbReference>
<feature type="compositionally biased region" description="Low complexity" evidence="18">
    <location>
        <begin position="907"/>
        <end position="937"/>
    </location>
</feature>
<dbReference type="InterPro" id="IPR011009">
    <property type="entry name" value="Kinase-like_dom_sf"/>
</dbReference>
<dbReference type="Pfam" id="PF00069">
    <property type="entry name" value="Pkinase"/>
    <property type="match status" value="1"/>
</dbReference>
<evidence type="ECO:0000256" key="15">
    <source>
        <dbReference type="ARBA" id="ARBA00047899"/>
    </source>
</evidence>
<comment type="similarity">
    <text evidence="2">Belongs to the interleukin-1 receptor family.</text>
</comment>
<evidence type="ECO:0000256" key="18">
    <source>
        <dbReference type="SAM" id="MobiDB-lite"/>
    </source>
</evidence>
<dbReference type="Gene3D" id="3.30.200.20">
    <property type="entry name" value="Phosphorylase Kinase, domain 1"/>
    <property type="match status" value="1"/>
</dbReference>
<dbReference type="InterPro" id="IPR035897">
    <property type="entry name" value="Toll_tir_struct_dom_sf"/>
</dbReference>
<feature type="compositionally biased region" description="Low complexity" evidence="18">
    <location>
        <begin position="1735"/>
        <end position="1746"/>
    </location>
</feature>
<keyword evidence="8 17" id="KW-0547">Nucleotide-binding</keyword>
<feature type="transmembrane region" description="Helical" evidence="19">
    <location>
        <begin position="2155"/>
        <end position="2180"/>
    </location>
</feature>
<name>A0A6A4S2L6_SCOMX</name>
<feature type="domain" description="TIR" evidence="21">
    <location>
        <begin position="2204"/>
        <end position="2356"/>
    </location>
</feature>
<evidence type="ECO:0000256" key="2">
    <source>
        <dbReference type="ARBA" id="ARBA00009752"/>
    </source>
</evidence>
<feature type="compositionally biased region" description="Polar residues" evidence="18">
    <location>
        <begin position="536"/>
        <end position="546"/>
    </location>
</feature>
<feature type="domain" description="Ig-like" evidence="23">
    <location>
        <begin position="1452"/>
        <end position="1538"/>
    </location>
</feature>
<keyword evidence="7" id="KW-0677">Repeat</keyword>
<dbReference type="PRINTS" id="PR01537">
    <property type="entry name" value="INTRLKN1R1F"/>
</dbReference>
<organism evidence="24 25">
    <name type="scientific">Scophthalmus maximus</name>
    <name type="common">Turbot</name>
    <name type="synonym">Psetta maxima</name>
    <dbReference type="NCBI Taxonomy" id="52904"/>
    <lineage>
        <taxon>Eukaryota</taxon>
        <taxon>Metazoa</taxon>
        <taxon>Chordata</taxon>
        <taxon>Craniata</taxon>
        <taxon>Vertebrata</taxon>
        <taxon>Euteleostomi</taxon>
        <taxon>Actinopterygii</taxon>
        <taxon>Neopterygii</taxon>
        <taxon>Teleostei</taxon>
        <taxon>Neoteleostei</taxon>
        <taxon>Acanthomorphata</taxon>
        <taxon>Carangaria</taxon>
        <taxon>Pleuronectiformes</taxon>
        <taxon>Pleuronectoidei</taxon>
        <taxon>Scophthalmidae</taxon>
        <taxon>Scophthalmus</taxon>
    </lineage>
</organism>
<feature type="region of interest" description="Disordered" evidence="18">
    <location>
        <begin position="1733"/>
        <end position="1771"/>
    </location>
</feature>
<dbReference type="CDD" id="cd06636">
    <property type="entry name" value="STKc_MAP4K4_6_N"/>
    <property type="match status" value="1"/>
</dbReference>
<dbReference type="Gene3D" id="1.10.510.10">
    <property type="entry name" value="Transferase(Phosphotransferase) domain 1"/>
    <property type="match status" value="1"/>
</dbReference>
<feature type="domain" description="CNH" evidence="22">
    <location>
        <begin position="957"/>
        <end position="1271"/>
    </location>
</feature>
<dbReference type="PROSITE" id="PS50104">
    <property type="entry name" value="TIR"/>
    <property type="match status" value="1"/>
</dbReference>
<feature type="compositionally biased region" description="Basic and acidic residues" evidence="18">
    <location>
        <begin position="572"/>
        <end position="588"/>
    </location>
</feature>
<feature type="compositionally biased region" description="Low complexity" evidence="18">
    <location>
        <begin position="1756"/>
        <end position="1769"/>
    </location>
</feature>
<evidence type="ECO:0000256" key="7">
    <source>
        <dbReference type="ARBA" id="ARBA00022737"/>
    </source>
</evidence>
<feature type="domain" description="Ig-like" evidence="23">
    <location>
        <begin position="1931"/>
        <end position="2029"/>
    </location>
</feature>
<evidence type="ECO:0000256" key="8">
    <source>
        <dbReference type="ARBA" id="ARBA00022741"/>
    </source>
</evidence>
<keyword evidence="19" id="KW-1133">Transmembrane helix</keyword>
<feature type="region of interest" description="Disordered" evidence="18">
    <location>
        <begin position="2285"/>
        <end position="2319"/>
    </location>
</feature>
<evidence type="ECO:0000256" key="3">
    <source>
        <dbReference type="ARBA" id="ARBA00012513"/>
    </source>
</evidence>
<protein>
    <recommendedName>
        <fullName evidence="3">non-specific serine/threonine protein kinase</fullName>
        <ecNumber evidence="3">2.7.11.1</ecNumber>
    </recommendedName>
</protein>
<dbReference type="SUPFAM" id="SSF52200">
    <property type="entry name" value="Toll/Interleukin receptor TIR domain"/>
    <property type="match status" value="1"/>
</dbReference>
<dbReference type="EMBL" id="VEVO01000019">
    <property type="protein sequence ID" value="KAF0026779.1"/>
    <property type="molecule type" value="Genomic_DNA"/>
</dbReference>
<feature type="compositionally biased region" description="Acidic residues" evidence="18">
    <location>
        <begin position="715"/>
        <end position="734"/>
    </location>
</feature>
<dbReference type="SMART" id="SM00220">
    <property type="entry name" value="S_TKc"/>
    <property type="match status" value="1"/>
</dbReference>
<evidence type="ECO:0000259" key="20">
    <source>
        <dbReference type="PROSITE" id="PS50011"/>
    </source>
</evidence>
<dbReference type="Gene3D" id="2.60.40.10">
    <property type="entry name" value="Immunoglobulins"/>
    <property type="match status" value="6"/>
</dbReference>
<gene>
    <name evidence="24" type="ORF">F2P81_021516</name>
</gene>
<dbReference type="Gene3D" id="3.40.50.10140">
    <property type="entry name" value="Toll/interleukin-1 receptor homology (TIR) domain"/>
    <property type="match status" value="1"/>
</dbReference>
<dbReference type="PROSITE" id="PS50835">
    <property type="entry name" value="IG_LIKE"/>
    <property type="match status" value="3"/>
</dbReference>
<feature type="region of interest" description="Disordered" evidence="18">
    <location>
        <begin position="695"/>
        <end position="746"/>
    </location>
</feature>
<dbReference type="PRINTS" id="PR01536">
    <property type="entry name" value="INTRLKN1R12F"/>
</dbReference>
<feature type="binding site" evidence="17">
    <location>
        <position position="54"/>
    </location>
    <ligand>
        <name>ATP</name>
        <dbReference type="ChEBI" id="CHEBI:30616"/>
    </ligand>
</feature>
<keyword evidence="4" id="KW-0723">Serine/threonine-protein kinase</keyword>
<keyword evidence="11 17" id="KW-0067">ATP-binding</keyword>
<feature type="compositionally biased region" description="Basic residues" evidence="18">
    <location>
        <begin position="872"/>
        <end position="886"/>
    </location>
</feature>
<keyword evidence="19" id="KW-0472">Membrane</keyword>
<dbReference type="GO" id="GO:0004674">
    <property type="term" value="F:protein serine/threonine kinase activity"/>
    <property type="evidence" value="ECO:0007669"/>
    <property type="project" value="UniProtKB-KW"/>
</dbReference>
<dbReference type="InterPro" id="IPR007110">
    <property type="entry name" value="Ig-like_dom"/>
</dbReference>
<dbReference type="InterPro" id="IPR000157">
    <property type="entry name" value="TIR_dom"/>
</dbReference>
<evidence type="ECO:0000256" key="1">
    <source>
        <dbReference type="ARBA" id="ARBA00008874"/>
    </source>
</evidence>
<evidence type="ECO:0000256" key="13">
    <source>
        <dbReference type="ARBA" id="ARBA00023180"/>
    </source>
</evidence>
<feature type="region of interest" description="Disordered" evidence="18">
    <location>
        <begin position="303"/>
        <end position="349"/>
    </location>
</feature>
<dbReference type="InterPro" id="IPR003599">
    <property type="entry name" value="Ig_sub"/>
</dbReference>
<evidence type="ECO:0000256" key="6">
    <source>
        <dbReference type="ARBA" id="ARBA00022729"/>
    </source>
</evidence>
<evidence type="ECO:0000256" key="14">
    <source>
        <dbReference type="ARBA" id="ARBA00023319"/>
    </source>
</evidence>
<feature type="compositionally biased region" description="Acidic residues" evidence="18">
    <location>
        <begin position="317"/>
        <end position="338"/>
    </location>
</feature>
<sequence>MANESPAKSLVDIDLASLRDPAGIFELVEVVGNGTYGQVYKGRHVKTGQLAAIKVMDVTEDEEEEIKLEINMLKKYSHHRNIATYYGAFIKKSPPGHDDQLWLVMEFCGAGSITDLVKNTKGNTLKEDWIAYISREILRGLAHLHAHHVIHRDIKGQNVLLTENAEVKLVDFGVSAQLDRTVGRRNTFIGTPYWMAPEVIACDENPDATYDYRSDLWSCGITAIEMAEGAPPLCDMHPMRALFLIPRNPPPRLKSKKWSKKFFSFIEGCLVKNYTQRPPTEQLLKHPFIRDQPNERQVRIQLKDHIDRTKKKRGEKDETEYEYSGSEEEEEEASEQEGEPSSIVNVPGESTLRRDFIRLQQENKERSEALRRQQLLQEQQLREQEEYKRQLLAERQKRIEQQKEQRRRLEEQQRREREMRRQQEREQRRREQEEKRRVEEMERRRKEEEERRRAEEEKRRADREQEYIRRQLEEEQRHLEILQQQLLHEQAMLLEHKWRELEEQRQAQKLQRQLQQEQAYLLSLQQNQNQNRDSSKAAQQQGTKPPQNLEPDGAEPPQSPGPDTAKQPQGADVDKPRSGQGHSLEKSTDAGLPVADPQGPVPDSESVREADERYRKNNQGSPQAAQTKPPQPPVPPRSESSYPNGNPASEAAPAMHRPADPQVRSHVAALKSSGSVASNPCTAVVPDLTALAKELRAVDDVRPPNKVTDYSSSSDDSDTTDEDDDEEVDQEAGEESTSGPEDSKAVYVLETSDLMSSLSIGHRNETDKKKRMLHVLSRRLLSCPCSSSRLSNGETESVKTMIVHDEGESDAGSTPCKDSTLIVRQSAGDNRKRQSPGSCPSPGQAQTAGLLAGFAPSPGSGSGPGLGNHTPSPHHHHHHHHQHHPTQHADRNGFAGRIHHLPDLIQQSHHSTPSSSASTSPSSSGFASPSSMSPQSPLDKLGILLAESQSSNNMQKHKSSSSFTPFIDPRLLQVSPSTGSALNNVGYSNEARLAEALRADPSRKGSVVNVNPVNTRPQSDTPEIRKYKKRFNSEILCAALWGKKNKLRVYYLSWLRNKILHNDPEVEKKQGWTTVGDLEGCVHYNVVKYERIKFLVLALKNSVEVYAWAPKPYHKFMAFKSFGDLVHKPLLVDLTVEEGQRLKVIYGSSSGFHAVDVDSGAVYDIYLPTHIQTHIQSHAIIILPNTDGIELLVCYEDEGVYVNTYGRITKDVVLQWGEMPTSVAYIRSNQIMGWGEKAIEIRSVETGHLDGVFMHKRAQRLKFLCERNDKCQLFKSQTRSHKHTRSLNFSKVSKILYDPLYTVQELGFLVSTAIMVRWALMFAAVVIEHVYGRRALPPLPMEDGCFQVTEEVEIFRVEGDAVILSYPMFKSVLEARNIAPPTASCIITKDNGTEGVASEADGRVRQRDKQLWLLPAQASDSGDYVCMYRNETYCISGRISLRVLESSAADVPRLSYRISAAVGERLAFSCPSLGDFNQTDRLIEWYKNYSSTALQPSRVGSFPRDSGKLMIPAVRRWHAGVYTCQLRVLIEDRPYKVSRIVLLRVEGEDAAITSAVPDLSMTPDPQLSSSSSSFGTVHAPIIQPPVIVSPLNRTIFESPHGSGLEMSCKVLTECEMAESTRVTWLVNGQSVRSSYLDGRAMQGGRSVTRVSEGCQIELRLIVVAMTEEDVNTELRCVTQNRGGRREVVAQLRLEALVAVAPGTVRILRRRRSRFANKKGNLKGADDLRLASPPESAAALKKAGSSADTTLHKHDSQSVNSKSDSQQSSCSEERGYEKGRIVKCTWRKMWLDQISCYLQKAFLSDFGLTPSSYPKLPLLLSQPIQPCALNENCTNYSLQFERVFSVPGDMAMLNSTLVSPDVFDFQTVPYNITWYDSETGDEISNQTGRIVVQGETLWFLKITENDSGDYVTILRTPFRCYRQVTKLVVDQPEKCGRPRKCNQRLTKGVTDTLPCPLKDYTRKLDSYNISSTLTWYRGCERIVDRVGQYVYRDRTTLLIKEVGAQNNYDYTCSLNFTLGGVAGSVSETIDAWVRDEYSMVPQVHEPTNRTIRAEIGTNFSQLCSVFVPGVGLPFVDVIWSMGNKIIDATHPSERVYTIAQPFRFQDGSKKGVYMELLLAFSQLREEDFDVNYTCQAQSGRGHPQAYFTLLAADPNVMLPIGSVFGCVMVLFITSVIVFYLFKVDIVLWFRKMFPVLYRSKDSDGKLYDAYVAYPQSCAIGFSVEVETFALHALPHVLEKACGYKLFIAGRDCMPGEAIVDSVVENIQASRRLLLLYTASTFASKRHTSSTSSTSSSSNNNNLSKNNNSESTTGGGGVGFDEVYPDARQQLECLAAMHRALIEGSLKYEFVVTYKRKRFERFFTGGSGGVGKDYPGSACSLPGVGATPEEEAGCSVLVEGAEDEAKEEDVYDEERGGQRERWTGGHKVVAVPLTFHQILEGD</sequence>
<dbReference type="FunFam" id="1.10.510.10:FF:000003">
    <property type="entry name" value="TRAF2 and NCK-interacting protein kinase isoform 4"/>
    <property type="match status" value="1"/>
</dbReference>
<keyword evidence="12" id="KW-0520">NAD</keyword>
<feature type="compositionally biased region" description="Basic and acidic residues" evidence="18">
    <location>
        <begin position="605"/>
        <end position="615"/>
    </location>
</feature>
<dbReference type="PROSITE" id="PS00107">
    <property type="entry name" value="PROTEIN_KINASE_ATP"/>
    <property type="match status" value="1"/>
</dbReference>
<dbReference type="InterPro" id="IPR001180">
    <property type="entry name" value="CNH_dom"/>
</dbReference>
<evidence type="ECO:0000256" key="10">
    <source>
        <dbReference type="ARBA" id="ARBA00022801"/>
    </source>
</evidence>
<evidence type="ECO:0000259" key="21">
    <source>
        <dbReference type="PROSITE" id="PS50104"/>
    </source>
</evidence>
<evidence type="ECO:0000256" key="5">
    <source>
        <dbReference type="ARBA" id="ARBA00022679"/>
    </source>
</evidence>
<evidence type="ECO:0000259" key="22">
    <source>
        <dbReference type="PROSITE" id="PS50219"/>
    </source>
</evidence>
<dbReference type="Proteomes" id="UP000438429">
    <property type="component" value="Unassembled WGS sequence"/>
</dbReference>